<evidence type="ECO:0000256" key="4">
    <source>
        <dbReference type="RuleBase" id="RU362110"/>
    </source>
</evidence>
<dbReference type="InParanoid" id="A0A165HD74"/>
<dbReference type="GeneID" id="28900117"/>
<evidence type="ECO:0000313" key="8">
    <source>
        <dbReference type="EMBL" id="KZF23331.1"/>
    </source>
</evidence>
<dbReference type="InterPro" id="IPR001362">
    <property type="entry name" value="Glyco_hydro_32"/>
</dbReference>
<evidence type="ECO:0000256" key="5">
    <source>
        <dbReference type="SAM" id="SignalP"/>
    </source>
</evidence>
<dbReference type="GO" id="GO:0005737">
    <property type="term" value="C:cytoplasm"/>
    <property type="evidence" value="ECO:0007669"/>
    <property type="project" value="TreeGrafter"/>
</dbReference>
<evidence type="ECO:0000256" key="2">
    <source>
        <dbReference type="ARBA" id="ARBA00022801"/>
    </source>
</evidence>
<dbReference type="PANTHER" id="PTHR42800">
    <property type="entry name" value="EXOINULINASE INUD (AFU_ORTHOLOGUE AFUA_5G00480)"/>
    <property type="match status" value="1"/>
</dbReference>
<comment type="similarity">
    <text evidence="1 4">Belongs to the glycosyl hydrolase 32 family.</text>
</comment>
<dbReference type="Gene3D" id="2.60.120.560">
    <property type="entry name" value="Exo-inulinase, domain 1"/>
    <property type="match status" value="1"/>
</dbReference>
<dbReference type="PANTHER" id="PTHR42800:SF3">
    <property type="entry name" value="GLYCOSYL HYDROLASE FAMILY 32 N-TERMINAL DOMAIN-CONTAINING PROTEIN"/>
    <property type="match status" value="1"/>
</dbReference>
<dbReference type="InterPro" id="IPR013320">
    <property type="entry name" value="ConA-like_dom_sf"/>
</dbReference>
<dbReference type="Proteomes" id="UP000076632">
    <property type="component" value="Unassembled WGS sequence"/>
</dbReference>
<name>A0A165HD74_XYLHT</name>
<proteinExistence type="inferred from homology"/>
<dbReference type="AlphaFoldDB" id="A0A165HD74"/>
<dbReference type="STRING" id="1328760.A0A165HD74"/>
<evidence type="ECO:0000256" key="3">
    <source>
        <dbReference type="ARBA" id="ARBA00023295"/>
    </source>
</evidence>
<dbReference type="Pfam" id="PF00251">
    <property type="entry name" value="Glyco_hydro_32N"/>
    <property type="match status" value="1"/>
</dbReference>
<feature type="domain" description="Glycosyl hydrolase family 32 C-terminal" evidence="7">
    <location>
        <begin position="464"/>
        <end position="607"/>
    </location>
</feature>
<dbReference type="SUPFAM" id="SSF49899">
    <property type="entry name" value="Concanavalin A-like lectins/glucanases"/>
    <property type="match status" value="1"/>
</dbReference>
<keyword evidence="3 4" id="KW-0326">Glycosidase</keyword>
<reference evidence="8 9" key="1">
    <citation type="journal article" date="2016" name="Fungal Biol.">
        <title>The genome of Xylona heveae provides a window into fungal endophytism.</title>
        <authorList>
            <person name="Gazis R."/>
            <person name="Kuo A."/>
            <person name="Riley R."/>
            <person name="LaButti K."/>
            <person name="Lipzen A."/>
            <person name="Lin J."/>
            <person name="Amirebrahimi M."/>
            <person name="Hesse C.N."/>
            <person name="Spatafora J.W."/>
            <person name="Henrissat B."/>
            <person name="Hainaut M."/>
            <person name="Grigoriev I.V."/>
            <person name="Hibbett D.S."/>
        </authorList>
    </citation>
    <scope>NUCLEOTIDE SEQUENCE [LARGE SCALE GENOMIC DNA]</scope>
    <source>
        <strain evidence="8 9">TC161</strain>
    </source>
</reference>
<organism evidence="8 9">
    <name type="scientific">Xylona heveae (strain CBS 132557 / TC161)</name>
    <dbReference type="NCBI Taxonomy" id="1328760"/>
    <lineage>
        <taxon>Eukaryota</taxon>
        <taxon>Fungi</taxon>
        <taxon>Dikarya</taxon>
        <taxon>Ascomycota</taxon>
        <taxon>Pezizomycotina</taxon>
        <taxon>Xylonomycetes</taxon>
        <taxon>Xylonales</taxon>
        <taxon>Xylonaceae</taxon>
        <taxon>Xylona</taxon>
    </lineage>
</organism>
<feature type="domain" description="Glycosyl hydrolase family 32 N-terminal" evidence="6">
    <location>
        <begin position="54"/>
        <end position="413"/>
    </location>
</feature>
<dbReference type="Pfam" id="PF08244">
    <property type="entry name" value="Glyco_hydro_32C"/>
    <property type="match status" value="1"/>
</dbReference>
<protein>
    <submittedName>
        <fullName evidence="8">Glycoside hydrolase family 32 protein</fullName>
    </submittedName>
</protein>
<dbReference type="GO" id="GO:0005987">
    <property type="term" value="P:sucrose catabolic process"/>
    <property type="evidence" value="ECO:0007669"/>
    <property type="project" value="TreeGrafter"/>
</dbReference>
<accession>A0A165HD74</accession>
<dbReference type="RefSeq" id="XP_018188886.1">
    <property type="nucleotide sequence ID" value="XM_018334980.1"/>
</dbReference>
<dbReference type="InterPro" id="IPR013189">
    <property type="entry name" value="Glyco_hydro_32_C"/>
</dbReference>
<keyword evidence="2 4" id="KW-0378">Hydrolase</keyword>
<keyword evidence="9" id="KW-1185">Reference proteome</keyword>
<dbReference type="InterPro" id="IPR013148">
    <property type="entry name" value="Glyco_hydro_32_N"/>
</dbReference>
<sequence length="652" mass="71880">MRSFNALAALSWGLLTARQAAAQSDPLAGVNLNPDELESYDSNALFNRWRPRFHFMAPAGHMNDPCAPMYNNFTDTYHLFYQHHPNHVEVGNTSWGHATSKDLITWVDVGGWQNNEPDALQPDPYPGSDWLGVFSGDGQPVNLRGEADGNMTIFYTCVEKEPIGWGSNETAGSETQCLATSSDAGQTWQKYEGNPILRNPPEGWNFTGWRDPYVHTMPEVDAILGYTEPHWYMVLGSGIYGAGSRIPLYTAEANDLTNWTFLGSIIEPPQNFSWGDDAFRTASAGFNFELAGFNALVEKEENGGDGTTVHFVANAGSEGGNNTYHPFNHWSVFFLGGGSKRSDGSFELDLRASGAVDWGNLYASTTFNDTKNDRRVLWGWSDEDMGDYAVIQQGFQGSLGLPREVFIQKSHGVLAPAGGALKGPAIWDAQDDGTFTVTDLASKPLPDVIEALHLDQGVQFGNVSVSNKTSAINVTSDHFHLKASVSDWDGPFGFIVRASPGLEEYTQIVYYPANSTLALQRSHSSLVQNFTQTDYQAFFEPYTFAQGGKDVTEAIEFDIFVDGSLIEIFINNRFSLTSRIYPTRADALNVALLSQGTATFGSVQAWSNMLNVWPERPSNSSSPLYQDPWYETHMSFDNVFGIPIGLNLYPGF</sequence>
<dbReference type="OrthoDB" id="202537at2759"/>
<dbReference type="Gene3D" id="2.115.10.20">
    <property type="entry name" value="Glycosyl hydrolase domain, family 43"/>
    <property type="match status" value="1"/>
</dbReference>
<gene>
    <name evidence="8" type="ORF">L228DRAFT_267338</name>
</gene>
<evidence type="ECO:0000256" key="1">
    <source>
        <dbReference type="ARBA" id="ARBA00009902"/>
    </source>
</evidence>
<keyword evidence="5" id="KW-0732">Signal</keyword>
<dbReference type="GO" id="GO:0004575">
    <property type="term" value="F:sucrose alpha-glucosidase activity"/>
    <property type="evidence" value="ECO:0007669"/>
    <property type="project" value="TreeGrafter"/>
</dbReference>
<dbReference type="SMART" id="SM00640">
    <property type="entry name" value="Glyco_32"/>
    <property type="match status" value="1"/>
</dbReference>
<evidence type="ECO:0000313" key="9">
    <source>
        <dbReference type="Proteomes" id="UP000076632"/>
    </source>
</evidence>
<feature type="signal peptide" evidence="5">
    <location>
        <begin position="1"/>
        <end position="22"/>
    </location>
</feature>
<dbReference type="OMA" id="KAWPKRP"/>
<evidence type="ECO:0000259" key="6">
    <source>
        <dbReference type="Pfam" id="PF00251"/>
    </source>
</evidence>
<feature type="chain" id="PRO_5007858627" evidence="5">
    <location>
        <begin position="23"/>
        <end position="652"/>
    </location>
</feature>
<dbReference type="InterPro" id="IPR023296">
    <property type="entry name" value="Glyco_hydro_beta-prop_sf"/>
</dbReference>
<dbReference type="SUPFAM" id="SSF75005">
    <property type="entry name" value="Arabinanase/levansucrase/invertase"/>
    <property type="match status" value="1"/>
</dbReference>
<evidence type="ECO:0000259" key="7">
    <source>
        <dbReference type="Pfam" id="PF08244"/>
    </source>
</evidence>
<dbReference type="CDD" id="cd18621">
    <property type="entry name" value="GH32_XdINV-like"/>
    <property type="match status" value="1"/>
</dbReference>
<dbReference type="EMBL" id="KV407457">
    <property type="protein sequence ID" value="KZF23331.1"/>
    <property type="molecule type" value="Genomic_DNA"/>
</dbReference>